<accession>A0A0F6SHQ8</accession>
<dbReference type="SUPFAM" id="SSF51182">
    <property type="entry name" value="RmlC-like cupins"/>
    <property type="match status" value="1"/>
</dbReference>
<dbReference type="AlphaFoldDB" id="A0A0F6SHQ8"/>
<protein>
    <recommendedName>
        <fullName evidence="2">Cupin type-2 domain-containing protein</fullName>
    </recommendedName>
</protein>
<keyword evidence="4" id="KW-1185">Reference proteome</keyword>
<feature type="domain" description="Cupin type-2" evidence="2">
    <location>
        <begin position="58"/>
        <end position="134"/>
    </location>
</feature>
<dbReference type="KEGG" id="samy:DB32_008018"/>
<dbReference type="InterPro" id="IPR014710">
    <property type="entry name" value="RmlC-like_jellyroll"/>
</dbReference>
<dbReference type="PANTHER" id="PTHR35848">
    <property type="entry name" value="OXALATE-BINDING PROTEIN"/>
    <property type="match status" value="1"/>
</dbReference>
<reference evidence="3 4" key="1">
    <citation type="submission" date="2015-03" db="EMBL/GenBank/DDBJ databases">
        <title>Genome assembly of Sandaracinus amylolyticus DSM 53668.</title>
        <authorList>
            <person name="Sharma G."/>
            <person name="Subramanian S."/>
        </authorList>
    </citation>
    <scope>NUCLEOTIDE SEQUENCE [LARGE SCALE GENOMIC DNA]</scope>
    <source>
        <strain evidence="3 4">DSM 53668</strain>
    </source>
</reference>
<evidence type="ECO:0000256" key="1">
    <source>
        <dbReference type="ARBA" id="ARBA00022723"/>
    </source>
</evidence>
<dbReference type="InterPro" id="IPR051610">
    <property type="entry name" value="GPI/OXD"/>
</dbReference>
<dbReference type="EMBL" id="CP011125">
    <property type="protein sequence ID" value="AKF10869.1"/>
    <property type="molecule type" value="Genomic_DNA"/>
</dbReference>
<dbReference type="Gene3D" id="2.60.120.10">
    <property type="entry name" value="Jelly Rolls"/>
    <property type="match status" value="1"/>
</dbReference>
<sequence>MHIARMADRDDALPSYVVHRDDVPEVEGTYPAPFDAEKLSLYRDLGRAAGSTRVGFSVERLLPGRRTSFTHAHLREEELIYVVSGTCHVRVIEPGREAREITLREGHFVAFPPGTGIAHTFVNRGDTECTLVIVGERNPEERAFYAEDLEYDAHFARTRPECHWTR</sequence>
<dbReference type="Proteomes" id="UP000034883">
    <property type="component" value="Chromosome"/>
</dbReference>
<dbReference type="STRING" id="927083.DB32_008018"/>
<dbReference type="CDD" id="cd02224">
    <property type="entry name" value="cupin_SPO2919-like"/>
    <property type="match status" value="1"/>
</dbReference>
<evidence type="ECO:0000259" key="2">
    <source>
        <dbReference type="Pfam" id="PF07883"/>
    </source>
</evidence>
<organism evidence="3 4">
    <name type="scientific">Sandaracinus amylolyticus</name>
    <dbReference type="NCBI Taxonomy" id="927083"/>
    <lineage>
        <taxon>Bacteria</taxon>
        <taxon>Pseudomonadati</taxon>
        <taxon>Myxococcota</taxon>
        <taxon>Polyangia</taxon>
        <taxon>Polyangiales</taxon>
        <taxon>Sandaracinaceae</taxon>
        <taxon>Sandaracinus</taxon>
    </lineage>
</organism>
<evidence type="ECO:0000313" key="3">
    <source>
        <dbReference type="EMBL" id="AKF10869.1"/>
    </source>
</evidence>
<name>A0A0F6SHQ8_9BACT</name>
<dbReference type="GO" id="GO:0046872">
    <property type="term" value="F:metal ion binding"/>
    <property type="evidence" value="ECO:0007669"/>
    <property type="project" value="UniProtKB-KW"/>
</dbReference>
<gene>
    <name evidence="3" type="ORF">DB32_008018</name>
</gene>
<dbReference type="Pfam" id="PF07883">
    <property type="entry name" value="Cupin_2"/>
    <property type="match status" value="1"/>
</dbReference>
<evidence type="ECO:0000313" key="4">
    <source>
        <dbReference type="Proteomes" id="UP000034883"/>
    </source>
</evidence>
<keyword evidence="1" id="KW-0479">Metal-binding</keyword>
<dbReference type="InterPro" id="IPR013096">
    <property type="entry name" value="Cupin_2"/>
</dbReference>
<proteinExistence type="predicted"/>
<dbReference type="InterPro" id="IPR011051">
    <property type="entry name" value="RmlC_Cupin_sf"/>
</dbReference>